<dbReference type="AlphaFoldDB" id="E5A0A4"/>
<accession>E5A0A4</accession>
<dbReference type="EMBL" id="FP929130">
    <property type="protein sequence ID" value="CBX96964.1"/>
    <property type="molecule type" value="Genomic_DNA"/>
</dbReference>
<organism evidence="2">
    <name type="scientific">Leptosphaeria maculans (strain JN3 / isolate v23.1.3 / race Av1-4-5-6-7-8)</name>
    <name type="common">Blackleg fungus</name>
    <name type="synonym">Phoma lingam</name>
    <dbReference type="NCBI Taxonomy" id="985895"/>
    <lineage>
        <taxon>Eukaryota</taxon>
        <taxon>Fungi</taxon>
        <taxon>Dikarya</taxon>
        <taxon>Ascomycota</taxon>
        <taxon>Pezizomycotina</taxon>
        <taxon>Dothideomycetes</taxon>
        <taxon>Pleosporomycetidae</taxon>
        <taxon>Pleosporales</taxon>
        <taxon>Pleosporineae</taxon>
        <taxon>Leptosphaeriaceae</taxon>
        <taxon>Plenodomus</taxon>
        <taxon>Plenodomus lingam/Leptosphaeria maculans species complex</taxon>
    </lineage>
</organism>
<reference evidence="2" key="1">
    <citation type="journal article" date="2011" name="Nat. Commun.">
        <title>Effector diversification within compartments of the Leptosphaeria maculans genome affected by Repeat-Induced Point mutations.</title>
        <authorList>
            <person name="Rouxel T."/>
            <person name="Grandaubert J."/>
            <person name="Hane J.K."/>
            <person name="Hoede C."/>
            <person name="van de Wouw A.P."/>
            <person name="Couloux A."/>
            <person name="Dominguez V."/>
            <person name="Anthouard V."/>
            <person name="Bally P."/>
            <person name="Bourras S."/>
            <person name="Cozijnsen A.J."/>
            <person name="Ciuffetti L.M."/>
            <person name="Degrave A."/>
            <person name="Dilmaghani A."/>
            <person name="Duret L."/>
            <person name="Fudal I."/>
            <person name="Goodwin S.B."/>
            <person name="Gout L."/>
            <person name="Glaser N."/>
            <person name="Linglin J."/>
            <person name="Kema G.H.J."/>
            <person name="Lapalu N."/>
            <person name="Lawrence C.B."/>
            <person name="May K."/>
            <person name="Meyer M."/>
            <person name="Ollivier B."/>
            <person name="Poulain J."/>
            <person name="Schoch C.L."/>
            <person name="Simon A."/>
            <person name="Spatafora J.W."/>
            <person name="Stachowiak A."/>
            <person name="Turgeon B.G."/>
            <person name="Tyler B.M."/>
            <person name="Vincent D."/>
            <person name="Weissenbach J."/>
            <person name="Amselem J."/>
            <person name="Quesneville H."/>
            <person name="Oliver R.P."/>
            <person name="Wincker P."/>
            <person name="Balesdent M.-H."/>
            <person name="Howlett B.J."/>
        </authorList>
    </citation>
    <scope>NUCLEOTIDE SEQUENCE [LARGE SCALE GENOMIC DNA]</scope>
    <source>
        <strain evidence="2">JN3 / isolate v23.1.3 / race Av1-4-5-6-7-8</strain>
    </source>
</reference>
<dbReference type="InParanoid" id="E5A0A4"/>
<sequence length="106" mass="11449">MFVSLLARGIDLAGWGKMRAASLVKKPGYGIAVSRALFPDCSFAICIHDFVFISRFGFFFLTSNSLLLWAEAVRVSLSPLSVLLCSGLAPSSNSLEKRARPSPPVV</sequence>
<proteinExistence type="predicted"/>
<dbReference type="VEuPathDB" id="FungiDB:LEMA_P100950.1"/>
<evidence type="ECO:0000313" key="2">
    <source>
        <dbReference type="Proteomes" id="UP000002668"/>
    </source>
</evidence>
<evidence type="ECO:0000313" key="1">
    <source>
        <dbReference type="EMBL" id="CBX96964.1"/>
    </source>
</evidence>
<name>E5A0A4_LEPMJ</name>
<gene>
    <name evidence="1" type="ORF">LEMA_P100950.1</name>
</gene>
<dbReference type="Proteomes" id="UP000002668">
    <property type="component" value="Genome"/>
</dbReference>
<protein>
    <submittedName>
        <fullName evidence="1">Predicted protein</fullName>
    </submittedName>
</protein>
<dbReference type="HOGENOM" id="CLU_2223737_0_0_1"/>
<keyword evidence="2" id="KW-1185">Reference proteome</keyword>